<accession>A0A7W3QPI4</accession>
<reference evidence="2 3" key="1">
    <citation type="submission" date="2020-08" db="EMBL/GenBank/DDBJ databases">
        <title>Genomic Encyclopedia of Type Strains, Phase IV (KMG-IV): sequencing the most valuable type-strain genomes for metagenomic binning, comparative biology and taxonomic classification.</title>
        <authorList>
            <person name="Goeker M."/>
        </authorList>
    </citation>
    <scope>NUCLEOTIDE SEQUENCE [LARGE SCALE GENOMIC DNA]</scope>
    <source>
        <strain evidence="2 3">DSM 44197</strain>
    </source>
</reference>
<dbReference type="AlphaFoldDB" id="A0A7W3QPI4"/>
<feature type="transmembrane region" description="Helical" evidence="1">
    <location>
        <begin position="93"/>
        <end position="112"/>
    </location>
</feature>
<feature type="transmembrane region" description="Helical" evidence="1">
    <location>
        <begin position="180"/>
        <end position="199"/>
    </location>
</feature>
<protein>
    <submittedName>
        <fullName evidence="2">Uncharacterized protein</fullName>
    </submittedName>
</protein>
<feature type="transmembrane region" description="Helical" evidence="1">
    <location>
        <begin position="119"/>
        <end position="141"/>
    </location>
</feature>
<keyword evidence="3" id="KW-1185">Reference proteome</keyword>
<evidence type="ECO:0000313" key="3">
    <source>
        <dbReference type="Proteomes" id="UP000572680"/>
    </source>
</evidence>
<comment type="caution">
    <text evidence="2">The sequence shown here is derived from an EMBL/GenBank/DDBJ whole genome shotgun (WGS) entry which is preliminary data.</text>
</comment>
<dbReference type="Proteomes" id="UP000572680">
    <property type="component" value="Unassembled WGS sequence"/>
</dbReference>
<gene>
    <name evidence="2" type="ORF">HNR61_006372</name>
</gene>
<name>A0A7W3QPI4_ACTNM</name>
<organism evidence="2 3">
    <name type="scientific">Actinomadura namibiensis</name>
    <dbReference type="NCBI Taxonomy" id="182080"/>
    <lineage>
        <taxon>Bacteria</taxon>
        <taxon>Bacillati</taxon>
        <taxon>Actinomycetota</taxon>
        <taxon>Actinomycetes</taxon>
        <taxon>Streptosporangiales</taxon>
        <taxon>Thermomonosporaceae</taxon>
        <taxon>Actinomadura</taxon>
    </lineage>
</organism>
<evidence type="ECO:0000256" key="1">
    <source>
        <dbReference type="SAM" id="Phobius"/>
    </source>
</evidence>
<keyword evidence="1" id="KW-0472">Membrane</keyword>
<dbReference type="EMBL" id="JACJIA010000009">
    <property type="protein sequence ID" value="MBA8954715.1"/>
    <property type="molecule type" value="Genomic_DNA"/>
</dbReference>
<feature type="transmembrane region" description="Helical" evidence="1">
    <location>
        <begin position="232"/>
        <end position="251"/>
    </location>
</feature>
<proteinExistence type="predicted"/>
<keyword evidence="1" id="KW-0812">Transmembrane</keyword>
<evidence type="ECO:0000313" key="2">
    <source>
        <dbReference type="EMBL" id="MBA8954715.1"/>
    </source>
</evidence>
<keyword evidence="1" id="KW-1133">Transmembrane helix</keyword>
<feature type="transmembrane region" description="Helical" evidence="1">
    <location>
        <begin position="257"/>
        <end position="275"/>
    </location>
</feature>
<feature type="transmembrane region" description="Helical" evidence="1">
    <location>
        <begin position="147"/>
        <end position="168"/>
    </location>
</feature>
<sequence length="287" mass="30543">MSAVVAERWYRVFLRAFPSRHRAEYGAEILGTLMNDAPRRPSPRETAGLVTAGLTARAREAAGRPVPWWADGLHLGLLVIALANLSYNVSDRVSPGWLAVSAALVVALLRGWAPAVLPLALVVALSTGRVMLFGIGAASWSPLLGPAYHNWVSLIPYGALAGGAVVLAARRSRDLRVRPWWWLAIPALALVLAWAPGGWRYGEVWQAVKMGTEGVVLLAGIAATAVARSPRWALAAALYVLPGVVSALTYPPMSARYIAYWLTLTALLLTMAVTARRPAAGSEGAGT</sequence>
<dbReference type="RefSeq" id="WP_182846744.1">
    <property type="nucleotide sequence ID" value="NZ_BAAALP010000149.1"/>
</dbReference>
<feature type="transmembrane region" description="Helical" evidence="1">
    <location>
        <begin position="66"/>
        <end position="87"/>
    </location>
</feature>